<evidence type="ECO:0000313" key="1">
    <source>
        <dbReference type="EMBL" id="KAJ9057294.1"/>
    </source>
</evidence>
<name>A0ACC2S4J3_9FUNG</name>
<reference evidence="1" key="1">
    <citation type="submission" date="2022-04" db="EMBL/GenBank/DDBJ databases">
        <title>Genome of the entomopathogenic fungus Entomophthora muscae.</title>
        <authorList>
            <person name="Elya C."/>
            <person name="Lovett B.R."/>
            <person name="Lee E."/>
            <person name="Macias A.M."/>
            <person name="Hajek A.E."/>
            <person name="De Bivort B.L."/>
            <person name="Kasson M.T."/>
            <person name="De Fine Licht H.H."/>
            <person name="Stajich J.E."/>
        </authorList>
    </citation>
    <scope>NUCLEOTIDE SEQUENCE</scope>
    <source>
        <strain evidence="1">Berkeley</strain>
    </source>
</reference>
<dbReference type="EMBL" id="QTSX02005808">
    <property type="protein sequence ID" value="KAJ9057294.1"/>
    <property type="molecule type" value="Genomic_DNA"/>
</dbReference>
<comment type="caution">
    <text evidence="1">The sequence shown here is derived from an EMBL/GenBank/DDBJ whole genome shotgun (WGS) entry which is preliminary data.</text>
</comment>
<sequence>MESVTTETPSSDLVNPSPLRQIPESNTEAPFTQDCSLWLLTGAIVATKVQTLPANVSYNTQGALNELPLDVSNVMNESGGNVKWQELHPN</sequence>
<protein>
    <submittedName>
        <fullName evidence="1">Uncharacterized protein</fullName>
    </submittedName>
</protein>
<accession>A0ACC2S4J3</accession>
<keyword evidence="2" id="KW-1185">Reference proteome</keyword>
<evidence type="ECO:0000313" key="2">
    <source>
        <dbReference type="Proteomes" id="UP001165960"/>
    </source>
</evidence>
<organism evidence="1 2">
    <name type="scientific">Entomophthora muscae</name>
    <dbReference type="NCBI Taxonomy" id="34485"/>
    <lineage>
        <taxon>Eukaryota</taxon>
        <taxon>Fungi</taxon>
        <taxon>Fungi incertae sedis</taxon>
        <taxon>Zoopagomycota</taxon>
        <taxon>Entomophthoromycotina</taxon>
        <taxon>Entomophthoromycetes</taxon>
        <taxon>Entomophthorales</taxon>
        <taxon>Entomophthoraceae</taxon>
        <taxon>Entomophthora</taxon>
    </lineage>
</organism>
<proteinExistence type="predicted"/>
<gene>
    <name evidence="1" type="ORF">DSO57_1024054</name>
</gene>
<dbReference type="Proteomes" id="UP001165960">
    <property type="component" value="Unassembled WGS sequence"/>
</dbReference>